<gene>
    <name evidence="1" type="ORF">KI387_008071</name>
</gene>
<comment type="caution">
    <text evidence="1">The sequence shown here is derived from an EMBL/GenBank/DDBJ whole genome shotgun (WGS) entry which is preliminary data.</text>
</comment>
<feature type="non-terminal residue" evidence="1">
    <location>
        <position position="107"/>
    </location>
</feature>
<evidence type="ECO:0000313" key="1">
    <source>
        <dbReference type="EMBL" id="KAH9303667.1"/>
    </source>
</evidence>
<proteinExistence type="predicted"/>
<dbReference type="AlphaFoldDB" id="A0AA38CT56"/>
<keyword evidence="2" id="KW-1185">Reference proteome</keyword>
<dbReference type="Proteomes" id="UP000824469">
    <property type="component" value="Unassembled WGS sequence"/>
</dbReference>
<organism evidence="1 2">
    <name type="scientific">Taxus chinensis</name>
    <name type="common">Chinese yew</name>
    <name type="synonym">Taxus wallichiana var. chinensis</name>
    <dbReference type="NCBI Taxonomy" id="29808"/>
    <lineage>
        <taxon>Eukaryota</taxon>
        <taxon>Viridiplantae</taxon>
        <taxon>Streptophyta</taxon>
        <taxon>Embryophyta</taxon>
        <taxon>Tracheophyta</taxon>
        <taxon>Spermatophyta</taxon>
        <taxon>Pinopsida</taxon>
        <taxon>Pinidae</taxon>
        <taxon>Conifers II</taxon>
        <taxon>Cupressales</taxon>
        <taxon>Taxaceae</taxon>
        <taxon>Taxus</taxon>
    </lineage>
</organism>
<feature type="non-terminal residue" evidence="1">
    <location>
        <position position="1"/>
    </location>
</feature>
<dbReference type="EMBL" id="JAHRHJ020000008">
    <property type="protein sequence ID" value="KAH9303667.1"/>
    <property type="molecule type" value="Genomic_DNA"/>
</dbReference>
<evidence type="ECO:0000313" key="2">
    <source>
        <dbReference type="Proteomes" id="UP000824469"/>
    </source>
</evidence>
<reference evidence="1 2" key="1">
    <citation type="journal article" date="2021" name="Nat. Plants">
        <title>The Taxus genome provides insights into paclitaxel biosynthesis.</title>
        <authorList>
            <person name="Xiong X."/>
            <person name="Gou J."/>
            <person name="Liao Q."/>
            <person name="Li Y."/>
            <person name="Zhou Q."/>
            <person name="Bi G."/>
            <person name="Li C."/>
            <person name="Du R."/>
            <person name="Wang X."/>
            <person name="Sun T."/>
            <person name="Guo L."/>
            <person name="Liang H."/>
            <person name="Lu P."/>
            <person name="Wu Y."/>
            <person name="Zhang Z."/>
            <person name="Ro D.K."/>
            <person name="Shang Y."/>
            <person name="Huang S."/>
            <person name="Yan J."/>
        </authorList>
    </citation>
    <scope>NUCLEOTIDE SEQUENCE [LARGE SCALE GENOMIC DNA]</scope>
    <source>
        <strain evidence="1">Ta-2019</strain>
    </source>
</reference>
<sequence>REENKAYRNIKRLLHNLVMESATEQNAHVSYLPPNANIPTVDIGILHKSEDDGIHMKDKPAGKKNSKVIKIAEREDAGMIAEWPGGVAATAKATQNQENTTIREILE</sequence>
<protein>
    <submittedName>
        <fullName evidence="1">Uncharacterized protein</fullName>
    </submittedName>
</protein>
<accession>A0AA38CT56</accession>
<name>A0AA38CT56_TAXCH</name>